<feature type="compositionally biased region" description="Basic residues" evidence="1">
    <location>
        <begin position="119"/>
        <end position="130"/>
    </location>
</feature>
<feature type="region of interest" description="Disordered" evidence="1">
    <location>
        <begin position="83"/>
        <end position="130"/>
    </location>
</feature>
<accession>A0A517NLF2</accession>
<keyword evidence="3" id="KW-1185">Reference proteome</keyword>
<sequence length="130" mass="14371">MVRHGDGIETCLICGDEVRTRGLCTKHYAQFNRRKRSMTRQQAEAFEEKLIADDLLAPSKQPGRPAADDPFADVAEAIMSRYPITTASKMPAAKDSDSDEADFDRQIEAAKAKDEAAKPAKKTTKRKKSG</sequence>
<gene>
    <name evidence="2" type="ORF">K227x_63940</name>
</gene>
<dbReference type="AlphaFoldDB" id="A0A517NLF2"/>
<dbReference type="KEGG" id="rlc:K227x_63940"/>
<evidence type="ECO:0000313" key="3">
    <source>
        <dbReference type="Proteomes" id="UP000318538"/>
    </source>
</evidence>
<dbReference type="RefSeq" id="WP_145176674.1">
    <property type="nucleotide sequence ID" value="NZ_CP036525.1"/>
</dbReference>
<evidence type="ECO:0000313" key="2">
    <source>
        <dbReference type="EMBL" id="QDT07964.1"/>
    </source>
</evidence>
<protein>
    <submittedName>
        <fullName evidence="2">Uncharacterized protein</fullName>
    </submittedName>
</protein>
<reference evidence="2 3" key="1">
    <citation type="submission" date="2019-02" db="EMBL/GenBank/DDBJ databases">
        <title>Deep-cultivation of Planctomycetes and their phenomic and genomic characterization uncovers novel biology.</title>
        <authorList>
            <person name="Wiegand S."/>
            <person name="Jogler M."/>
            <person name="Boedeker C."/>
            <person name="Pinto D."/>
            <person name="Vollmers J."/>
            <person name="Rivas-Marin E."/>
            <person name="Kohn T."/>
            <person name="Peeters S.H."/>
            <person name="Heuer A."/>
            <person name="Rast P."/>
            <person name="Oberbeckmann S."/>
            <person name="Bunk B."/>
            <person name="Jeske O."/>
            <person name="Meyerdierks A."/>
            <person name="Storesund J.E."/>
            <person name="Kallscheuer N."/>
            <person name="Luecker S."/>
            <person name="Lage O.M."/>
            <person name="Pohl T."/>
            <person name="Merkel B.J."/>
            <person name="Hornburger P."/>
            <person name="Mueller R.-W."/>
            <person name="Bruemmer F."/>
            <person name="Labrenz M."/>
            <person name="Spormann A.M."/>
            <person name="Op den Camp H."/>
            <person name="Overmann J."/>
            <person name="Amann R."/>
            <person name="Jetten M.S.M."/>
            <person name="Mascher T."/>
            <person name="Medema M.H."/>
            <person name="Devos D.P."/>
            <person name="Kaster A.-K."/>
            <person name="Ovreas L."/>
            <person name="Rohde M."/>
            <person name="Galperin M.Y."/>
            <person name="Jogler C."/>
        </authorList>
    </citation>
    <scope>NUCLEOTIDE SEQUENCE [LARGE SCALE GENOMIC DNA]</scope>
    <source>
        <strain evidence="2 3">K22_7</strain>
    </source>
</reference>
<evidence type="ECO:0000256" key="1">
    <source>
        <dbReference type="SAM" id="MobiDB-lite"/>
    </source>
</evidence>
<organism evidence="2 3">
    <name type="scientific">Rubripirellula lacrimiformis</name>
    <dbReference type="NCBI Taxonomy" id="1930273"/>
    <lineage>
        <taxon>Bacteria</taxon>
        <taxon>Pseudomonadati</taxon>
        <taxon>Planctomycetota</taxon>
        <taxon>Planctomycetia</taxon>
        <taxon>Pirellulales</taxon>
        <taxon>Pirellulaceae</taxon>
        <taxon>Rubripirellula</taxon>
    </lineage>
</organism>
<proteinExistence type="predicted"/>
<feature type="compositionally biased region" description="Basic and acidic residues" evidence="1">
    <location>
        <begin position="103"/>
        <end position="118"/>
    </location>
</feature>
<dbReference type="Proteomes" id="UP000318538">
    <property type="component" value="Chromosome"/>
</dbReference>
<name>A0A517NLF2_9BACT</name>
<dbReference type="EMBL" id="CP036525">
    <property type="protein sequence ID" value="QDT07964.1"/>
    <property type="molecule type" value="Genomic_DNA"/>
</dbReference>